<feature type="transmembrane region" description="Helical" evidence="4">
    <location>
        <begin position="373"/>
        <end position="391"/>
    </location>
</feature>
<evidence type="ECO:0000259" key="5">
    <source>
        <dbReference type="PROSITE" id="PS50850"/>
    </source>
</evidence>
<dbReference type="InterPro" id="IPR011701">
    <property type="entry name" value="MFS"/>
</dbReference>
<evidence type="ECO:0000256" key="3">
    <source>
        <dbReference type="ARBA" id="ARBA00023136"/>
    </source>
</evidence>
<evidence type="ECO:0000256" key="2">
    <source>
        <dbReference type="ARBA" id="ARBA00022989"/>
    </source>
</evidence>
<proteinExistence type="predicted"/>
<evidence type="ECO:0000313" key="7">
    <source>
        <dbReference type="Proteomes" id="UP000283993"/>
    </source>
</evidence>
<feature type="domain" description="Major facilitator superfamily (MFS) profile" evidence="5">
    <location>
        <begin position="12"/>
        <end position="396"/>
    </location>
</feature>
<evidence type="ECO:0000256" key="4">
    <source>
        <dbReference type="SAM" id="Phobius"/>
    </source>
</evidence>
<feature type="transmembrane region" description="Helical" evidence="4">
    <location>
        <begin position="217"/>
        <end position="238"/>
    </location>
</feature>
<dbReference type="SUPFAM" id="SSF103473">
    <property type="entry name" value="MFS general substrate transporter"/>
    <property type="match status" value="1"/>
</dbReference>
<dbReference type="InterPro" id="IPR036259">
    <property type="entry name" value="MFS_trans_sf"/>
</dbReference>
<dbReference type="PANTHER" id="PTHR11360:SF284">
    <property type="entry name" value="EG:103B4.3 PROTEIN-RELATED"/>
    <property type="match status" value="1"/>
</dbReference>
<feature type="transmembrane region" description="Helical" evidence="4">
    <location>
        <begin position="308"/>
        <end position="328"/>
    </location>
</feature>
<feature type="transmembrane region" description="Helical" evidence="4">
    <location>
        <begin position="340"/>
        <end position="361"/>
    </location>
</feature>
<evidence type="ECO:0000313" key="6">
    <source>
        <dbReference type="EMBL" id="ROO26026.1"/>
    </source>
</evidence>
<dbReference type="PROSITE" id="PS50850">
    <property type="entry name" value="MFS"/>
    <property type="match status" value="1"/>
</dbReference>
<organism evidence="6 7">
    <name type="scientific">Salinisphaera orenii MK-B5</name>
    <dbReference type="NCBI Taxonomy" id="856730"/>
    <lineage>
        <taxon>Bacteria</taxon>
        <taxon>Pseudomonadati</taxon>
        <taxon>Pseudomonadota</taxon>
        <taxon>Gammaproteobacteria</taxon>
        <taxon>Salinisphaerales</taxon>
        <taxon>Salinisphaeraceae</taxon>
        <taxon>Salinisphaera</taxon>
    </lineage>
</organism>
<feature type="transmembrane region" description="Helical" evidence="4">
    <location>
        <begin position="250"/>
        <end position="270"/>
    </location>
</feature>
<comment type="caution">
    <text evidence="6">The sequence shown here is derived from an EMBL/GenBank/DDBJ whole genome shotgun (WGS) entry which is preliminary data.</text>
</comment>
<feature type="transmembrane region" description="Helical" evidence="4">
    <location>
        <begin position="167"/>
        <end position="187"/>
    </location>
</feature>
<dbReference type="InterPro" id="IPR020846">
    <property type="entry name" value="MFS_dom"/>
</dbReference>
<keyword evidence="3 4" id="KW-0472">Membrane</keyword>
<name>A0A423PK90_9GAMM</name>
<dbReference type="EMBL" id="AYKH01000024">
    <property type="protein sequence ID" value="ROO26026.1"/>
    <property type="molecule type" value="Genomic_DNA"/>
</dbReference>
<gene>
    <name evidence="6" type="ORF">SAOR_11620</name>
</gene>
<sequence length="403" mass="41224">MTAPGMGRRASPWLLVACGATIVTLSMGARQAFGLFMVPIAQDVGVDRAAFGLAIAIQNLLFGLVQPSVGALADRYGAGRTIAAGGLVYAAGLAATATAGSAAGVNVSLGVLVGLALAGTTFVVILGAVGRVVPAERRGRAFGIVTAGGSIGQCLVVPAVQTLIEGLGWRTTLYVLAGLMLLVVALARGVTGRAAAPDAAAPGADFGLRAAAGHSGFWLLNAGFFVCGFHIAFLSTHLPAYLSDRGVDAAIGAAALAVIGLFNVFGSYFFGYCGDRYRKKHVLAWLYLARAAVIALFLLAPLGATSALLFAAAIGFLWLGTVPLTSGLVGEIFGMRNLSLLFGVVFMSHQFGSFFGAWAAGWSYTATGDYDQAWLASIALALIAAALHWPIRDTPLGTAARAD</sequence>
<dbReference type="Gene3D" id="1.20.1250.20">
    <property type="entry name" value="MFS general substrate transporter like domains"/>
    <property type="match status" value="2"/>
</dbReference>
<feature type="transmembrane region" description="Helical" evidence="4">
    <location>
        <begin position="141"/>
        <end position="161"/>
    </location>
</feature>
<dbReference type="GO" id="GO:0022857">
    <property type="term" value="F:transmembrane transporter activity"/>
    <property type="evidence" value="ECO:0007669"/>
    <property type="project" value="InterPro"/>
</dbReference>
<accession>A0A423PK90</accession>
<dbReference type="RefSeq" id="WP_123631590.1">
    <property type="nucleotide sequence ID" value="NZ_AYKH01000024.1"/>
</dbReference>
<feature type="transmembrane region" description="Helical" evidence="4">
    <location>
        <begin position="81"/>
        <end position="103"/>
    </location>
</feature>
<dbReference type="Pfam" id="PF07690">
    <property type="entry name" value="MFS_1"/>
    <property type="match status" value="1"/>
</dbReference>
<keyword evidence="7" id="KW-1185">Reference proteome</keyword>
<dbReference type="Proteomes" id="UP000283993">
    <property type="component" value="Unassembled WGS sequence"/>
</dbReference>
<keyword evidence="1 4" id="KW-0812">Transmembrane</keyword>
<reference evidence="6 7" key="1">
    <citation type="submission" date="2013-10" db="EMBL/GenBank/DDBJ databases">
        <title>Salinisphaera orenii MK-B5 Genome Sequencing.</title>
        <authorList>
            <person name="Lai Q."/>
            <person name="Li C."/>
            <person name="Shao Z."/>
        </authorList>
    </citation>
    <scope>NUCLEOTIDE SEQUENCE [LARGE SCALE GENOMIC DNA]</scope>
    <source>
        <strain evidence="6 7">MK-B5</strain>
    </source>
</reference>
<feature type="transmembrane region" description="Helical" evidence="4">
    <location>
        <begin position="50"/>
        <end position="69"/>
    </location>
</feature>
<dbReference type="CDD" id="cd17355">
    <property type="entry name" value="MFS_YcxA_like"/>
    <property type="match status" value="1"/>
</dbReference>
<dbReference type="AlphaFoldDB" id="A0A423PK90"/>
<feature type="transmembrane region" description="Helical" evidence="4">
    <location>
        <begin position="282"/>
        <end position="302"/>
    </location>
</feature>
<dbReference type="InterPro" id="IPR050327">
    <property type="entry name" value="Proton-linked_MCT"/>
</dbReference>
<keyword evidence="2 4" id="KW-1133">Transmembrane helix</keyword>
<protein>
    <submittedName>
        <fullName evidence="6">MFS transporter</fullName>
    </submittedName>
</protein>
<evidence type="ECO:0000256" key="1">
    <source>
        <dbReference type="ARBA" id="ARBA00022692"/>
    </source>
</evidence>
<dbReference type="PANTHER" id="PTHR11360">
    <property type="entry name" value="MONOCARBOXYLATE TRANSPORTER"/>
    <property type="match status" value="1"/>
</dbReference>
<feature type="transmembrane region" description="Helical" evidence="4">
    <location>
        <begin position="109"/>
        <end position="129"/>
    </location>
</feature>